<feature type="domain" description="Thiamine-binding protein" evidence="2">
    <location>
        <begin position="32"/>
        <end position="123"/>
    </location>
</feature>
<dbReference type="SUPFAM" id="SSF89957">
    <property type="entry name" value="MTH1187/YkoF-like"/>
    <property type="match status" value="1"/>
</dbReference>
<gene>
    <name evidence="3" type="ORF">IC006_2676</name>
    <name evidence="4" type="ORF">IC007_2690</name>
</gene>
<organism evidence="4 6">
    <name type="scientific">Sulfuracidifex tepidarius</name>
    <dbReference type="NCBI Taxonomy" id="1294262"/>
    <lineage>
        <taxon>Archaea</taxon>
        <taxon>Thermoproteota</taxon>
        <taxon>Thermoprotei</taxon>
        <taxon>Sulfolobales</taxon>
        <taxon>Sulfolobaceae</taxon>
        <taxon>Sulfuracidifex</taxon>
    </lineage>
</organism>
<evidence type="ECO:0000313" key="6">
    <source>
        <dbReference type="Proteomes" id="UP000325030"/>
    </source>
</evidence>
<dbReference type="EMBL" id="AP018930">
    <property type="protein sequence ID" value="BBG28135.1"/>
    <property type="molecule type" value="Genomic_DNA"/>
</dbReference>
<evidence type="ECO:0000259" key="2">
    <source>
        <dbReference type="Pfam" id="PF01910"/>
    </source>
</evidence>
<dbReference type="AlphaFoldDB" id="A0A510E6G2"/>
<dbReference type="GO" id="GO:0005829">
    <property type="term" value="C:cytosol"/>
    <property type="evidence" value="ECO:0007669"/>
    <property type="project" value="TreeGrafter"/>
</dbReference>
<dbReference type="PANTHER" id="PTHR33777:SF1">
    <property type="entry name" value="UPF0045 PROTEIN ECM15"/>
    <property type="match status" value="1"/>
</dbReference>
<evidence type="ECO:0000313" key="5">
    <source>
        <dbReference type="Proteomes" id="UP000322983"/>
    </source>
</evidence>
<evidence type="ECO:0000313" key="3">
    <source>
        <dbReference type="EMBL" id="BBG25341.1"/>
    </source>
</evidence>
<proteinExistence type="inferred from homology"/>
<dbReference type="InterPro" id="IPR029756">
    <property type="entry name" value="MTH1187/YkoF-like"/>
</dbReference>
<dbReference type="NCBIfam" id="TIGR00106">
    <property type="entry name" value="MTH1187 family thiamine-binding protein"/>
    <property type="match status" value="1"/>
</dbReference>
<dbReference type="EMBL" id="AP018929">
    <property type="protein sequence ID" value="BBG25341.1"/>
    <property type="molecule type" value="Genomic_DNA"/>
</dbReference>
<reference evidence="6" key="1">
    <citation type="submission" date="2018-09" db="EMBL/GenBank/DDBJ databases">
        <title>Complete Genome Sequencing of Sulfolobus sp. JCM 16834.</title>
        <authorList>
            <person name="Kato S."/>
            <person name="Itoh T."/>
            <person name="Ohkuma M."/>
        </authorList>
    </citation>
    <scope>NUCLEOTIDE SEQUENCE [LARGE SCALE GENOMIC DNA]</scope>
    <source>
        <strain evidence="6">IC-007</strain>
    </source>
</reference>
<dbReference type="InterPro" id="IPR051614">
    <property type="entry name" value="UPF0045_domain"/>
</dbReference>
<evidence type="ECO:0000313" key="4">
    <source>
        <dbReference type="EMBL" id="BBG28135.1"/>
    </source>
</evidence>
<keyword evidence="5" id="KW-1185">Reference proteome</keyword>
<dbReference type="InterPro" id="IPR002767">
    <property type="entry name" value="Thiamine_BP"/>
</dbReference>
<dbReference type="PANTHER" id="PTHR33777">
    <property type="entry name" value="UPF0045 PROTEIN ECM15"/>
    <property type="match status" value="1"/>
</dbReference>
<accession>A0A510DYQ3</accession>
<accession>A0A510E6G2</accession>
<comment type="similarity">
    <text evidence="1">Belongs to the UPF0045 family.</text>
</comment>
<dbReference type="STRING" id="1294262.GCA_001316085_02604"/>
<name>A0A510E6G2_9CREN</name>
<dbReference type="KEGG" id="step:IC006_2676"/>
<evidence type="ECO:0000256" key="1">
    <source>
        <dbReference type="ARBA" id="ARBA00010272"/>
    </source>
</evidence>
<reference evidence="4 5" key="2">
    <citation type="journal article" date="2020" name="Int. J. Syst. Evol. Microbiol.">
        <title>Sulfuracidifex tepidarius gen. nov., sp. nov. and transfer of Sulfolobus metallicus Huber and Stetter 1992 to the genus Sulfuracidifex as Sulfuracidifex metallicus comb. nov.</title>
        <authorList>
            <person name="Itoh T."/>
            <person name="Miura T."/>
            <person name="Sakai H.D."/>
            <person name="Kato S."/>
            <person name="Ohkuma M."/>
            <person name="Takashina T."/>
        </authorList>
    </citation>
    <scope>NUCLEOTIDE SEQUENCE</scope>
    <source>
        <strain evidence="3 5">IC-006</strain>
        <strain evidence="4">IC-007</strain>
    </source>
</reference>
<dbReference type="Pfam" id="PF01910">
    <property type="entry name" value="Thiamine_BP"/>
    <property type="match status" value="1"/>
</dbReference>
<dbReference type="Proteomes" id="UP000322983">
    <property type="component" value="Chromosome"/>
</dbReference>
<sequence length="125" mass="14306">MIINDNIMRTPFVLCMLIYHSEYTLFMGKVLVDISVEPIGTSSTSISRYVRIAFEVLKEKGLKFYPAPSMTTIELDDLSSLGSIIKEINDRLEKEGVKRVVTIIKVDDRRDKENSIDHKLDVIKL</sequence>
<protein>
    <recommendedName>
        <fullName evidence="2">Thiamine-binding protein domain-containing protein</fullName>
    </recommendedName>
</protein>
<dbReference type="Proteomes" id="UP000325030">
    <property type="component" value="Chromosome"/>
</dbReference>
<dbReference type="Gene3D" id="3.30.70.930">
    <property type="match status" value="1"/>
</dbReference>